<name>A0AAP8MBK5_9GAMM</name>
<reference evidence="1 2" key="1">
    <citation type="submission" date="2018-01" db="EMBL/GenBank/DDBJ databases">
        <title>The draft genome sequence of Halioglobus japonicus S1-36.</title>
        <authorList>
            <person name="Du Z.-J."/>
            <person name="Shi M.-J."/>
        </authorList>
    </citation>
    <scope>NUCLEOTIDE SEQUENCE [LARGE SCALE GENOMIC DNA]</scope>
    <source>
        <strain evidence="1 2">S1-36</strain>
    </source>
</reference>
<proteinExistence type="predicted"/>
<gene>
    <name evidence="1" type="ORF">C0029_17410</name>
</gene>
<evidence type="ECO:0000313" key="1">
    <source>
        <dbReference type="EMBL" id="PLW84778.1"/>
    </source>
</evidence>
<protein>
    <recommendedName>
        <fullName evidence="3">Nucleotidyltransferase family protein</fullName>
    </recommendedName>
</protein>
<evidence type="ECO:0000313" key="2">
    <source>
        <dbReference type="Proteomes" id="UP000235162"/>
    </source>
</evidence>
<sequence>MTAKSRTGSSLTGWEQLQLLCLLLTDSEPTSYIERINSTDSWPTLVDLASSHQCLPALAAKLNACAHLSCAPETTPASLNGLGRQVAVRTMSIYAQALRLAETLNKAEITPIFLKGTATLLSSKAADFAARDQADIDVVVEPANLRAACEQLVEAGYRFTTTRPNDNKGNVTTHRDIERALKESRYHHHLPPMTHPKATALVELHRYHLPAGFDQAGILEDLLNTAATHTAGDIRFRVPSFEHRAIHLILGSFVHDGYAATCRVPIRPALDYIQLMSEAAADNTKIDNASVAQTCGIRGEQFFYSLKWLFEVEAPMSFTEAKANALTERLIKARYNNARTATYLDTLGRVRHLGKKMLVSPGKLTGYIRNNLKG</sequence>
<dbReference type="KEGG" id="hja:BST95_00315"/>
<organism evidence="1 2">
    <name type="scientific">Halioglobus japonicus</name>
    <dbReference type="NCBI Taxonomy" id="930805"/>
    <lineage>
        <taxon>Bacteria</taxon>
        <taxon>Pseudomonadati</taxon>
        <taxon>Pseudomonadota</taxon>
        <taxon>Gammaproteobacteria</taxon>
        <taxon>Cellvibrionales</taxon>
        <taxon>Halieaceae</taxon>
        <taxon>Halioglobus</taxon>
    </lineage>
</organism>
<dbReference type="RefSeq" id="WP_084197687.1">
    <property type="nucleotide sequence ID" value="NZ_BMYL01000006.1"/>
</dbReference>
<accession>A0AAP8MBK5</accession>
<keyword evidence="2" id="KW-1185">Reference proteome</keyword>
<dbReference type="AlphaFoldDB" id="A0AAP8MBK5"/>
<dbReference type="Proteomes" id="UP000235162">
    <property type="component" value="Unassembled WGS sequence"/>
</dbReference>
<dbReference type="EMBL" id="PKUR01000005">
    <property type="protein sequence ID" value="PLW84778.1"/>
    <property type="molecule type" value="Genomic_DNA"/>
</dbReference>
<evidence type="ECO:0008006" key="3">
    <source>
        <dbReference type="Google" id="ProtNLM"/>
    </source>
</evidence>
<comment type="caution">
    <text evidence="1">The sequence shown here is derived from an EMBL/GenBank/DDBJ whole genome shotgun (WGS) entry which is preliminary data.</text>
</comment>
<dbReference type="InterPro" id="IPR039498">
    <property type="entry name" value="NTP_transf_5"/>
</dbReference>
<dbReference type="Pfam" id="PF14907">
    <property type="entry name" value="NTP_transf_5"/>
    <property type="match status" value="1"/>
</dbReference>